<dbReference type="Pfam" id="PF13474">
    <property type="entry name" value="SnoaL_3"/>
    <property type="match status" value="1"/>
</dbReference>
<dbReference type="SUPFAM" id="SSF54427">
    <property type="entry name" value="NTF2-like"/>
    <property type="match status" value="1"/>
</dbReference>
<dbReference type="Gene3D" id="3.10.450.50">
    <property type="match status" value="1"/>
</dbReference>
<dbReference type="InterPro" id="IPR037401">
    <property type="entry name" value="SnoaL-like"/>
</dbReference>
<evidence type="ECO:0000259" key="1">
    <source>
        <dbReference type="Pfam" id="PF13474"/>
    </source>
</evidence>
<dbReference type="Proteomes" id="UP001174209">
    <property type="component" value="Unassembled WGS sequence"/>
</dbReference>
<evidence type="ECO:0000313" key="2">
    <source>
        <dbReference type="EMBL" id="MDN4610226.1"/>
    </source>
</evidence>
<name>A0ABT8JYI3_9MICC</name>
<sequence>MTSTDLTEEDVMRAAAVLVDAFRATDTRAYFDCFAEDATFVFHTEDSRLDSRGAYEQLWAEWLAGGWRVTGCSSSNPRVQLLGDVAIFTHDVRTTTSTAGAPETTHERETIVFHRSGGAVRAVHEHLSPVPEDGRE</sequence>
<protein>
    <submittedName>
        <fullName evidence="2">Nuclear transport factor 2 family protein</fullName>
    </submittedName>
</protein>
<gene>
    <name evidence="2" type="ORF">P5G52_05025</name>
</gene>
<proteinExistence type="predicted"/>
<keyword evidence="3" id="KW-1185">Reference proteome</keyword>
<accession>A0ABT8JYI3</accession>
<reference evidence="2" key="1">
    <citation type="submission" date="2023-06" db="EMBL/GenBank/DDBJ databases">
        <title>MT1 and MT2 Draft Genomes of Novel Species.</title>
        <authorList>
            <person name="Venkateswaran K."/>
        </authorList>
    </citation>
    <scope>NUCLEOTIDE SEQUENCE</scope>
    <source>
        <strain evidence="2">IIF3SC-B10</strain>
    </source>
</reference>
<dbReference type="RefSeq" id="WP_301225224.1">
    <property type="nucleotide sequence ID" value="NZ_JAROCG010000001.1"/>
</dbReference>
<evidence type="ECO:0000313" key="3">
    <source>
        <dbReference type="Proteomes" id="UP001174209"/>
    </source>
</evidence>
<feature type="domain" description="SnoaL-like" evidence="1">
    <location>
        <begin position="16"/>
        <end position="129"/>
    </location>
</feature>
<dbReference type="EMBL" id="JAROCG010000001">
    <property type="protein sequence ID" value="MDN4610226.1"/>
    <property type="molecule type" value="Genomic_DNA"/>
</dbReference>
<dbReference type="InterPro" id="IPR032710">
    <property type="entry name" value="NTF2-like_dom_sf"/>
</dbReference>
<comment type="caution">
    <text evidence="2">The sequence shown here is derived from an EMBL/GenBank/DDBJ whole genome shotgun (WGS) entry which is preliminary data.</text>
</comment>
<organism evidence="2 3">
    <name type="scientific">Arthrobacter burdickii</name>
    <dbReference type="NCBI Taxonomy" id="3035920"/>
    <lineage>
        <taxon>Bacteria</taxon>
        <taxon>Bacillati</taxon>
        <taxon>Actinomycetota</taxon>
        <taxon>Actinomycetes</taxon>
        <taxon>Micrococcales</taxon>
        <taxon>Micrococcaceae</taxon>
        <taxon>Arthrobacter</taxon>
    </lineage>
</organism>